<name>A0ABW4VYP0_9BACI</name>
<comment type="caution">
    <text evidence="2">The sequence shown here is derived from an EMBL/GenBank/DDBJ whole genome shotgun (WGS) entry which is preliminary data.</text>
</comment>
<feature type="transmembrane region" description="Helical" evidence="1">
    <location>
        <begin position="6"/>
        <end position="27"/>
    </location>
</feature>
<proteinExistence type="predicted"/>
<keyword evidence="3" id="KW-1185">Reference proteome</keyword>
<keyword evidence="1" id="KW-0472">Membrane</keyword>
<keyword evidence="1" id="KW-0812">Transmembrane</keyword>
<evidence type="ECO:0000313" key="3">
    <source>
        <dbReference type="Proteomes" id="UP001597383"/>
    </source>
</evidence>
<feature type="transmembrane region" description="Helical" evidence="1">
    <location>
        <begin position="58"/>
        <end position="75"/>
    </location>
</feature>
<dbReference type="RefSeq" id="WP_377556539.1">
    <property type="nucleotide sequence ID" value="NZ_JBHUHQ010000014.1"/>
</dbReference>
<reference evidence="3" key="1">
    <citation type="journal article" date="2019" name="Int. J. Syst. Evol. Microbiol.">
        <title>The Global Catalogue of Microorganisms (GCM) 10K type strain sequencing project: providing services to taxonomists for standard genome sequencing and annotation.</title>
        <authorList>
            <consortium name="The Broad Institute Genomics Platform"/>
            <consortium name="The Broad Institute Genome Sequencing Center for Infectious Disease"/>
            <person name="Wu L."/>
            <person name="Ma J."/>
        </authorList>
    </citation>
    <scope>NUCLEOTIDE SEQUENCE [LARGE SCALE GENOMIC DNA]</scope>
    <source>
        <strain evidence="3">R28</strain>
    </source>
</reference>
<evidence type="ECO:0000256" key="1">
    <source>
        <dbReference type="SAM" id="Phobius"/>
    </source>
</evidence>
<dbReference type="EMBL" id="JBHUHQ010000014">
    <property type="protein sequence ID" value="MFD2044226.1"/>
    <property type="molecule type" value="Genomic_DNA"/>
</dbReference>
<dbReference type="Proteomes" id="UP001597383">
    <property type="component" value="Unassembled WGS sequence"/>
</dbReference>
<gene>
    <name evidence="2" type="ORF">ACFSJF_08120</name>
</gene>
<evidence type="ECO:0000313" key="2">
    <source>
        <dbReference type="EMBL" id="MFD2044226.1"/>
    </source>
</evidence>
<keyword evidence="1" id="KW-1133">Transmembrane helix</keyword>
<organism evidence="2 3">
    <name type="scientific">Ornithinibacillus salinisoli</name>
    <dbReference type="NCBI Taxonomy" id="1848459"/>
    <lineage>
        <taxon>Bacteria</taxon>
        <taxon>Bacillati</taxon>
        <taxon>Bacillota</taxon>
        <taxon>Bacilli</taxon>
        <taxon>Bacillales</taxon>
        <taxon>Bacillaceae</taxon>
        <taxon>Ornithinibacillus</taxon>
    </lineage>
</organism>
<sequence>MNEGVLWDVLGPVVILVFLAGIIWSVYGIKKKRFWPIFSSCLISFISAYVFAWSVGKFILVIAVLQLIISLYLLIKSNQTKQVIN</sequence>
<feature type="transmembrane region" description="Helical" evidence="1">
    <location>
        <begin position="34"/>
        <end position="52"/>
    </location>
</feature>
<accession>A0ABW4VYP0</accession>
<protein>
    <submittedName>
        <fullName evidence="2">Uncharacterized protein</fullName>
    </submittedName>
</protein>